<proteinExistence type="predicted"/>
<keyword evidence="2" id="KW-1185">Reference proteome</keyword>
<dbReference type="Gene3D" id="3.50.50.60">
    <property type="entry name" value="FAD/NAD(P)-binding domain"/>
    <property type="match status" value="2"/>
</dbReference>
<gene>
    <name evidence="1" type="ORF">CAK95_08725</name>
</gene>
<dbReference type="GO" id="GO:0004497">
    <property type="term" value="F:monooxygenase activity"/>
    <property type="evidence" value="ECO:0007669"/>
    <property type="project" value="UniProtKB-KW"/>
</dbReference>
<name>A0A1W6ZPW9_9HYPH</name>
<protein>
    <submittedName>
        <fullName evidence="1">Monooxygenase</fullName>
    </submittedName>
</protein>
<dbReference type="Gene3D" id="6.10.250.650">
    <property type="match status" value="1"/>
</dbReference>
<sequence length="417" mass="46936">MKRSIGIVGAGVGGLHLALYLQQHGVDATIITDRAPDEYRDSRLLNTVAHHHVTIARETALGIDHWSDPKLFYAYHDHYFNFPEPLRFRGDFTRPSRAVDYRIYLPTLMEDFMRRGGKIEYRRIEQDDIAPLVNRFDLLVVSTGKGALGELFTYRPEHSPYAQPQRRLFVGLYKGIRQPEPMNVTLSVSPGHGEMIVIPTLTFDGMANALLMENVPGGDLEELATLNYEKDRQHFLRTLLSKLEKHHPTTYDRIDRSQFDLAQPQDYLQGGIVPTVRNTTVVFDSGKCAIALGDVHSVVDPMMGQGANMASYAAFVLGEEIVKAHALDVRFCETVDLRRQDRVLAAARWTNRMLAPPSQAMGALIVAMAQNKALADEFTENFNYPENQWDRIATPERIHAWLNRVSSAKAASHIAAA</sequence>
<dbReference type="InterPro" id="IPR036188">
    <property type="entry name" value="FAD/NAD-bd_sf"/>
</dbReference>
<dbReference type="NCBIfam" id="NF045732">
    <property type="entry name" value="StyMonoxStyA"/>
    <property type="match status" value="1"/>
</dbReference>
<dbReference type="AlphaFoldDB" id="A0A1W6ZPW9"/>
<dbReference type="SUPFAM" id="SSF51905">
    <property type="entry name" value="FAD/NAD(P)-binding domain"/>
    <property type="match status" value="1"/>
</dbReference>
<reference evidence="1 2" key="1">
    <citation type="submission" date="2017-05" db="EMBL/GenBank/DDBJ databases">
        <title>Full genome sequence of Pseudorhodoplanes sinuspersici.</title>
        <authorList>
            <person name="Dastgheib S.M.M."/>
            <person name="Shavandi M."/>
            <person name="Tirandaz H."/>
        </authorList>
    </citation>
    <scope>NUCLEOTIDE SEQUENCE [LARGE SCALE GENOMIC DNA]</scope>
    <source>
        <strain evidence="1 2">RIPI110</strain>
    </source>
</reference>
<keyword evidence="1" id="KW-0560">Oxidoreductase</keyword>
<evidence type="ECO:0000313" key="2">
    <source>
        <dbReference type="Proteomes" id="UP000194137"/>
    </source>
</evidence>
<dbReference type="InterPro" id="IPR041654">
    <property type="entry name" value="StyA_sbd"/>
</dbReference>
<dbReference type="Pfam" id="PF17885">
    <property type="entry name" value="Smoa_sbd"/>
    <property type="match status" value="1"/>
</dbReference>
<dbReference type="OrthoDB" id="8801399at2"/>
<dbReference type="PRINTS" id="PR00420">
    <property type="entry name" value="RNGMNOXGNASE"/>
</dbReference>
<dbReference type="KEGG" id="psin:CAK95_08725"/>
<evidence type="ECO:0000313" key="1">
    <source>
        <dbReference type="EMBL" id="ARP99160.1"/>
    </source>
</evidence>
<dbReference type="InterPro" id="IPR054801">
    <property type="entry name" value="StyMonoxStyA"/>
</dbReference>
<organism evidence="1 2">
    <name type="scientific">Pseudorhodoplanes sinuspersici</name>
    <dbReference type="NCBI Taxonomy" id="1235591"/>
    <lineage>
        <taxon>Bacteria</taxon>
        <taxon>Pseudomonadati</taxon>
        <taxon>Pseudomonadota</taxon>
        <taxon>Alphaproteobacteria</taxon>
        <taxon>Hyphomicrobiales</taxon>
        <taxon>Pseudorhodoplanes</taxon>
    </lineage>
</organism>
<keyword evidence="1" id="KW-0503">Monooxygenase</keyword>
<accession>A0A1W6ZPW9</accession>
<dbReference type="Gene3D" id="3.30.9.40">
    <property type="match status" value="1"/>
</dbReference>
<dbReference type="EMBL" id="CP021112">
    <property type="protein sequence ID" value="ARP99160.1"/>
    <property type="molecule type" value="Genomic_DNA"/>
</dbReference>
<dbReference type="Proteomes" id="UP000194137">
    <property type="component" value="Chromosome"/>
</dbReference>
<dbReference type="RefSeq" id="WP_086087567.1">
    <property type="nucleotide sequence ID" value="NZ_CP021112.1"/>
</dbReference>
<dbReference type="STRING" id="1235591.CAK95_08725"/>